<keyword evidence="5" id="KW-1185">Reference proteome</keyword>
<evidence type="ECO:0000313" key="4">
    <source>
        <dbReference type="EMBL" id="SER23340.1"/>
    </source>
</evidence>
<keyword evidence="2" id="KW-1133">Transmembrane helix</keyword>
<sequence>MLPRPLGLALRRFGVLTTAAMLAFGGVATTAAAQEADPPASVSASASPPPVETTTSAPPPVSADPPVPDPSAPATSEPPATTEPPVTSEPPATTEPPAPAQPRATSEAPAPAETPSAAGQAAETGNVSVTVFVDANRNGVVDLGEGLGDSLVSLWRRSTPDDHRKFTDASGRVLFTGIPVGRYGLHFQPPAGWTVYFPPGGNQVTVEANKTLTLTAAAERPFHERLTAAVAFDRQTYAYPATARITVTLTNTGAYPIANLQAGCDSGTTSGEHLGAGPGWDVLRGAGVTLAAGEQRTIVIDEALPEASRDRGEAVLSCVFAPNVADNYGVSVLQRVKVTGGKGTKTMLLVDGGGKPINGVKITLLDGASGAEVAVAESDAAGKVAFTDVQPGDYKAVASPPWAFNRGGSPQDVYVFNPGSTSTYTMVPAPASKAALRTTVAFDKPNYLSYETMRMTFTITNVGEETAQKVRLPLEMIGNPRTDPTDYGPIGPSAAGLTIAPGETKTVVAVSPISDWQQEPVTLTVSQFLDYTGRKDNKEDWFSASTVITFVEGDVRGVLYGDKNHNGVQDPGEALAGAEVTIARGRPRYSATRTTDAEGRFLFEDAPAGGWNLRAEIDGWTLPGHPATYDILVTPEGLDLSVRAERATSAVLQPTMTFDRASYQPDESASLAVTLTNAGDRPIVGVTADCTGYDQSYLDDGPAWGDLAPNARGVTMAAGETRTFTVVAEVPQQARQIGEFQALCHFGPGPRREDDAEARAWASVPGAFGSVRVPLFHDTEAGGRKGVTDVKFVLRSWFGDAKVAEAVPDANGVVTMPRVPAGPYKASVEGRWKIRYESQANIKVLGDQEMFREILLVPDDTKQPWPPAPEVPGRPHGPGSPPVPGNPAAPGSPAAPGGPAPQPSAGAVLAKTGASVLGLGVLGALLVAFGIGARLASRNREAQDRGRA</sequence>
<dbReference type="OrthoDB" id="3694469at2"/>
<keyword evidence="2" id="KW-0812">Transmembrane</keyword>
<evidence type="ECO:0008006" key="6">
    <source>
        <dbReference type="Google" id="ProtNLM"/>
    </source>
</evidence>
<dbReference type="InterPro" id="IPR038081">
    <property type="entry name" value="CalX-like_sf"/>
</dbReference>
<feature type="signal peptide" evidence="3">
    <location>
        <begin position="1"/>
        <end position="33"/>
    </location>
</feature>
<evidence type="ECO:0000256" key="2">
    <source>
        <dbReference type="SAM" id="Phobius"/>
    </source>
</evidence>
<gene>
    <name evidence="4" type="ORF">SAMN05216188_10974</name>
</gene>
<dbReference type="SUPFAM" id="SSF117074">
    <property type="entry name" value="Hypothetical protein PA1324"/>
    <property type="match status" value="2"/>
</dbReference>
<feature type="compositionally biased region" description="Pro residues" evidence="1">
    <location>
        <begin position="47"/>
        <end position="71"/>
    </location>
</feature>
<dbReference type="GO" id="GO:0005975">
    <property type="term" value="P:carbohydrate metabolic process"/>
    <property type="evidence" value="ECO:0007669"/>
    <property type="project" value="UniProtKB-ARBA"/>
</dbReference>
<keyword evidence="3" id="KW-0732">Signal</keyword>
<feature type="region of interest" description="Disordered" evidence="1">
    <location>
        <begin position="859"/>
        <end position="904"/>
    </location>
</feature>
<dbReference type="AlphaFoldDB" id="A0A1H9MHZ9"/>
<protein>
    <recommendedName>
        <fullName evidence="6">SD-repeat containing protein B domain-containing protein</fullName>
    </recommendedName>
</protein>
<dbReference type="EMBL" id="FOFR01000009">
    <property type="protein sequence ID" value="SER23340.1"/>
    <property type="molecule type" value="Genomic_DNA"/>
</dbReference>
<evidence type="ECO:0000256" key="3">
    <source>
        <dbReference type="SAM" id="SignalP"/>
    </source>
</evidence>
<evidence type="ECO:0000313" key="5">
    <source>
        <dbReference type="Proteomes" id="UP000199352"/>
    </source>
</evidence>
<dbReference type="RefSeq" id="WP_143116166.1">
    <property type="nucleotide sequence ID" value="NZ_FOFR01000009.1"/>
</dbReference>
<organism evidence="4 5">
    <name type="scientific">Lentzea xinjiangensis</name>
    <dbReference type="NCBI Taxonomy" id="402600"/>
    <lineage>
        <taxon>Bacteria</taxon>
        <taxon>Bacillati</taxon>
        <taxon>Actinomycetota</taxon>
        <taxon>Actinomycetes</taxon>
        <taxon>Pseudonocardiales</taxon>
        <taxon>Pseudonocardiaceae</taxon>
        <taxon>Lentzea</taxon>
    </lineage>
</organism>
<feature type="compositionally biased region" description="Low complexity" evidence="1">
    <location>
        <begin position="36"/>
        <end position="46"/>
    </location>
</feature>
<dbReference type="Gene3D" id="2.60.40.10">
    <property type="entry name" value="Immunoglobulins"/>
    <property type="match status" value="3"/>
</dbReference>
<feature type="compositionally biased region" description="Pro residues" evidence="1">
    <location>
        <begin position="878"/>
        <end position="887"/>
    </location>
</feature>
<evidence type="ECO:0000256" key="1">
    <source>
        <dbReference type="SAM" id="MobiDB-lite"/>
    </source>
</evidence>
<dbReference type="PANTHER" id="PTHR48125:SF10">
    <property type="entry name" value="OS12G0136300 PROTEIN"/>
    <property type="match status" value="1"/>
</dbReference>
<name>A0A1H9MHZ9_9PSEU</name>
<dbReference type="Proteomes" id="UP000199352">
    <property type="component" value="Unassembled WGS sequence"/>
</dbReference>
<feature type="chain" id="PRO_5011469026" description="SD-repeat containing protein B domain-containing protein" evidence="3">
    <location>
        <begin position="34"/>
        <end position="948"/>
    </location>
</feature>
<accession>A0A1H9MHZ9</accession>
<dbReference type="InterPro" id="IPR013783">
    <property type="entry name" value="Ig-like_fold"/>
</dbReference>
<feature type="region of interest" description="Disordered" evidence="1">
    <location>
        <begin position="32"/>
        <end position="123"/>
    </location>
</feature>
<feature type="transmembrane region" description="Helical" evidence="2">
    <location>
        <begin position="916"/>
        <end position="937"/>
    </location>
</feature>
<keyword evidence="2" id="KW-0472">Membrane</keyword>
<proteinExistence type="predicted"/>
<dbReference type="PANTHER" id="PTHR48125">
    <property type="entry name" value="LP07818P1"/>
    <property type="match status" value="1"/>
</dbReference>
<feature type="compositionally biased region" description="Low complexity" evidence="1">
    <location>
        <begin position="72"/>
        <end position="92"/>
    </location>
</feature>
<dbReference type="STRING" id="402600.SAMN05216188_10974"/>
<dbReference type="SUPFAM" id="SSF141072">
    <property type="entry name" value="CalX-like"/>
    <property type="match status" value="1"/>
</dbReference>
<feature type="compositionally biased region" description="Low complexity" evidence="1">
    <location>
        <begin position="101"/>
        <end position="118"/>
    </location>
</feature>
<dbReference type="SUPFAM" id="SSF49478">
    <property type="entry name" value="Cna protein B-type domain"/>
    <property type="match status" value="1"/>
</dbReference>
<reference evidence="5" key="1">
    <citation type="submission" date="2016-10" db="EMBL/GenBank/DDBJ databases">
        <authorList>
            <person name="Varghese N."/>
            <person name="Submissions S."/>
        </authorList>
    </citation>
    <scope>NUCLEOTIDE SEQUENCE [LARGE SCALE GENOMIC DNA]</scope>
    <source>
        <strain evidence="5">CGMCC 4.3525</strain>
    </source>
</reference>